<dbReference type="GO" id="GO:0006805">
    <property type="term" value="P:xenobiotic metabolic process"/>
    <property type="evidence" value="ECO:0007669"/>
    <property type="project" value="TreeGrafter"/>
</dbReference>
<accession>A0AAV4FF92</accession>
<dbReference type="AlphaFoldDB" id="A0AAV4FF92"/>
<gene>
    <name evidence="6" type="ORF">ElyMa_002100800</name>
</gene>
<dbReference type="Pfam" id="PF00067">
    <property type="entry name" value="p450"/>
    <property type="match status" value="1"/>
</dbReference>
<comment type="similarity">
    <text evidence="1">Belongs to the cytochrome P450 family.</text>
</comment>
<feature type="compositionally biased region" description="Basic and acidic residues" evidence="4">
    <location>
        <begin position="120"/>
        <end position="135"/>
    </location>
</feature>
<keyword evidence="3" id="KW-0408">Iron</keyword>
<keyword evidence="7" id="KW-1185">Reference proteome</keyword>
<evidence type="ECO:0000256" key="1">
    <source>
        <dbReference type="ARBA" id="ARBA00010617"/>
    </source>
</evidence>
<proteinExistence type="inferred from homology"/>
<dbReference type="GO" id="GO:0008395">
    <property type="term" value="F:steroid hydroxylase activity"/>
    <property type="evidence" value="ECO:0007669"/>
    <property type="project" value="TreeGrafter"/>
</dbReference>
<feature type="region of interest" description="Disordered" evidence="4">
    <location>
        <begin position="111"/>
        <end position="136"/>
    </location>
</feature>
<protein>
    <submittedName>
        <fullName evidence="6">Cytochrome P450 II f2-like protein II</fullName>
    </submittedName>
</protein>
<reference evidence="6 7" key="1">
    <citation type="journal article" date="2021" name="Elife">
        <title>Chloroplast acquisition without the gene transfer in kleptoplastic sea slugs, Plakobranchus ocellatus.</title>
        <authorList>
            <person name="Maeda T."/>
            <person name="Takahashi S."/>
            <person name="Yoshida T."/>
            <person name="Shimamura S."/>
            <person name="Takaki Y."/>
            <person name="Nagai Y."/>
            <person name="Toyoda A."/>
            <person name="Suzuki Y."/>
            <person name="Arimoto A."/>
            <person name="Ishii H."/>
            <person name="Satoh N."/>
            <person name="Nishiyama T."/>
            <person name="Hasebe M."/>
            <person name="Maruyama T."/>
            <person name="Minagawa J."/>
            <person name="Obokata J."/>
            <person name="Shigenobu S."/>
        </authorList>
    </citation>
    <scope>NUCLEOTIDE SEQUENCE [LARGE SCALE GENOMIC DNA]</scope>
</reference>
<evidence type="ECO:0000313" key="6">
    <source>
        <dbReference type="EMBL" id="GFR71719.1"/>
    </source>
</evidence>
<dbReference type="GO" id="GO:0020037">
    <property type="term" value="F:heme binding"/>
    <property type="evidence" value="ECO:0007669"/>
    <property type="project" value="InterPro"/>
</dbReference>
<dbReference type="InterPro" id="IPR001128">
    <property type="entry name" value="Cyt_P450"/>
</dbReference>
<feature type="transmembrane region" description="Helical" evidence="5">
    <location>
        <begin position="12"/>
        <end position="34"/>
    </location>
</feature>
<dbReference type="EMBL" id="BMAT01004312">
    <property type="protein sequence ID" value="GFR71719.1"/>
    <property type="molecule type" value="Genomic_DNA"/>
</dbReference>
<dbReference type="PANTHER" id="PTHR24300">
    <property type="entry name" value="CYTOCHROME P450 508A4-RELATED"/>
    <property type="match status" value="1"/>
</dbReference>
<dbReference type="InterPro" id="IPR036396">
    <property type="entry name" value="Cyt_P450_sf"/>
</dbReference>
<keyword evidence="5" id="KW-0812">Transmembrane</keyword>
<sequence>MESVTPGMVEVLTGQLLTLLALTLSVVLLVKYLLTSRHPENIPPFPTKPYFLMGHLPFFKKGARKQLAEWTTSTGEIFSLYFGRKLVVVLNGYTIVHHAYVKHAETLSDRPPSMMASHNGGEDPNKVFDGEDPNKGKLTRFSAWWRRS</sequence>
<evidence type="ECO:0000256" key="2">
    <source>
        <dbReference type="ARBA" id="ARBA00022723"/>
    </source>
</evidence>
<dbReference type="Proteomes" id="UP000762676">
    <property type="component" value="Unassembled WGS sequence"/>
</dbReference>
<dbReference type="InterPro" id="IPR050182">
    <property type="entry name" value="Cytochrome_P450_fam2"/>
</dbReference>
<organism evidence="6 7">
    <name type="scientific">Elysia marginata</name>
    <dbReference type="NCBI Taxonomy" id="1093978"/>
    <lineage>
        <taxon>Eukaryota</taxon>
        <taxon>Metazoa</taxon>
        <taxon>Spiralia</taxon>
        <taxon>Lophotrochozoa</taxon>
        <taxon>Mollusca</taxon>
        <taxon>Gastropoda</taxon>
        <taxon>Heterobranchia</taxon>
        <taxon>Euthyneura</taxon>
        <taxon>Panpulmonata</taxon>
        <taxon>Sacoglossa</taxon>
        <taxon>Placobranchoidea</taxon>
        <taxon>Plakobranchidae</taxon>
        <taxon>Elysia</taxon>
    </lineage>
</organism>
<dbReference type="SUPFAM" id="SSF48264">
    <property type="entry name" value="Cytochrome P450"/>
    <property type="match status" value="1"/>
</dbReference>
<evidence type="ECO:0000256" key="4">
    <source>
        <dbReference type="SAM" id="MobiDB-lite"/>
    </source>
</evidence>
<dbReference type="PANTHER" id="PTHR24300:SF403">
    <property type="entry name" value="CYTOCHROME P450 306A1"/>
    <property type="match status" value="1"/>
</dbReference>
<dbReference type="GO" id="GO:0016712">
    <property type="term" value="F:oxidoreductase activity, acting on paired donors, with incorporation or reduction of molecular oxygen, reduced flavin or flavoprotein as one donor, and incorporation of one atom of oxygen"/>
    <property type="evidence" value="ECO:0007669"/>
    <property type="project" value="TreeGrafter"/>
</dbReference>
<evidence type="ECO:0000256" key="3">
    <source>
        <dbReference type="ARBA" id="ARBA00023004"/>
    </source>
</evidence>
<dbReference type="Gene3D" id="1.10.630.10">
    <property type="entry name" value="Cytochrome P450"/>
    <property type="match status" value="1"/>
</dbReference>
<keyword evidence="5" id="KW-0472">Membrane</keyword>
<keyword evidence="5" id="KW-1133">Transmembrane helix</keyword>
<keyword evidence="2" id="KW-0479">Metal-binding</keyword>
<evidence type="ECO:0000256" key="5">
    <source>
        <dbReference type="SAM" id="Phobius"/>
    </source>
</evidence>
<dbReference type="GO" id="GO:0005506">
    <property type="term" value="F:iron ion binding"/>
    <property type="evidence" value="ECO:0007669"/>
    <property type="project" value="InterPro"/>
</dbReference>
<dbReference type="GO" id="GO:0006082">
    <property type="term" value="P:organic acid metabolic process"/>
    <property type="evidence" value="ECO:0007669"/>
    <property type="project" value="TreeGrafter"/>
</dbReference>
<dbReference type="GO" id="GO:0005737">
    <property type="term" value="C:cytoplasm"/>
    <property type="evidence" value="ECO:0007669"/>
    <property type="project" value="TreeGrafter"/>
</dbReference>
<name>A0AAV4FF92_9GAST</name>
<comment type="caution">
    <text evidence="6">The sequence shown here is derived from an EMBL/GenBank/DDBJ whole genome shotgun (WGS) entry which is preliminary data.</text>
</comment>
<evidence type="ECO:0000313" key="7">
    <source>
        <dbReference type="Proteomes" id="UP000762676"/>
    </source>
</evidence>